<dbReference type="GO" id="GO:0006508">
    <property type="term" value="P:proteolysis"/>
    <property type="evidence" value="ECO:0007669"/>
    <property type="project" value="InterPro"/>
</dbReference>
<proteinExistence type="predicted"/>
<evidence type="ECO:0000256" key="1">
    <source>
        <dbReference type="SAM" id="SignalP"/>
    </source>
</evidence>
<comment type="caution">
    <text evidence="2">The sequence shown here is derived from an EMBL/GenBank/DDBJ whole genome shotgun (WGS) entry which is preliminary data.</text>
</comment>
<dbReference type="Proteomes" id="UP000325902">
    <property type="component" value="Unassembled WGS sequence"/>
</dbReference>
<dbReference type="GO" id="GO:0070007">
    <property type="term" value="F:glutamic-type endopeptidase activity"/>
    <property type="evidence" value="ECO:0007669"/>
    <property type="project" value="InterPro"/>
</dbReference>
<dbReference type="OrthoDB" id="2862635at2759"/>
<dbReference type="CDD" id="cd13426">
    <property type="entry name" value="Peptidase_G1"/>
    <property type="match status" value="2"/>
</dbReference>
<dbReference type="InterPro" id="IPR038656">
    <property type="entry name" value="Peptidase_G1_sf"/>
</dbReference>
<dbReference type="PANTHER" id="PTHR37536:SF1">
    <property type="entry name" value="ASPERGILLOPEPSIN, PUTAITVE (AFU_ORTHOLOGUE AFUA_7G01200)"/>
    <property type="match status" value="1"/>
</dbReference>
<dbReference type="Pfam" id="PF01828">
    <property type="entry name" value="Peptidase_A4"/>
    <property type="match status" value="2"/>
</dbReference>
<evidence type="ECO:0000313" key="2">
    <source>
        <dbReference type="EMBL" id="KAB2577375.1"/>
    </source>
</evidence>
<feature type="chain" id="PRO_5025014664" description="Aspergillopepsin-2" evidence="1">
    <location>
        <begin position="26"/>
        <end position="531"/>
    </location>
</feature>
<dbReference type="InterPro" id="IPR000250">
    <property type="entry name" value="Peptidase_G1"/>
</dbReference>
<dbReference type="Gene3D" id="2.60.120.700">
    <property type="entry name" value="Peptidase G1"/>
    <property type="match status" value="2"/>
</dbReference>
<name>A0A5N5DHR3_9PEZI</name>
<dbReference type="EMBL" id="VCHE01000017">
    <property type="protein sequence ID" value="KAB2577375.1"/>
    <property type="molecule type" value="Genomic_DNA"/>
</dbReference>
<keyword evidence="3" id="KW-1185">Reference proteome</keyword>
<reference evidence="2 3" key="1">
    <citation type="journal article" date="2019" name="Sci. Rep.">
        <title>A multi-omics analysis of the grapevine pathogen Lasiodiplodia theobromae reveals that temperature affects the expression of virulence- and pathogenicity-related genes.</title>
        <authorList>
            <person name="Felix C."/>
            <person name="Meneses R."/>
            <person name="Goncalves M.F.M."/>
            <person name="Tilleman L."/>
            <person name="Duarte A.S."/>
            <person name="Jorrin-Novo J.V."/>
            <person name="Van de Peer Y."/>
            <person name="Deforce D."/>
            <person name="Van Nieuwerburgh F."/>
            <person name="Esteves A.C."/>
            <person name="Alves A."/>
        </authorList>
    </citation>
    <scope>NUCLEOTIDE SEQUENCE [LARGE SCALE GENOMIC DNA]</scope>
    <source>
        <strain evidence="2 3">LA-SOL3</strain>
    </source>
</reference>
<organism evidence="2 3">
    <name type="scientific">Lasiodiplodia theobromae</name>
    <dbReference type="NCBI Taxonomy" id="45133"/>
    <lineage>
        <taxon>Eukaryota</taxon>
        <taxon>Fungi</taxon>
        <taxon>Dikarya</taxon>
        <taxon>Ascomycota</taxon>
        <taxon>Pezizomycotina</taxon>
        <taxon>Dothideomycetes</taxon>
        <taxon>Dothideomycetes incertae sedis</taxon>
        <taxon>Botryosphaeriales</taxon>
        <taxon>Botryosphaeriaceae</taxon>
        <taxon>Lasiodiplodia</taxon>
    </lineage>
</organism>
<protein>
    <recommendedName>
        <fullName evidence="4">Aspergillopepsin-2</fullName>
    </recommendedName>
</protein>
<dbReference type="PANTHER" id="PTHR37536">
    <property type="entry name" value="PUTATIVE (AFU_ORTHOLOGUE AFUA_3G02970)-RELATED"/>
    <property type="match status" value="1"/>
</dbReference>
<accession>A0A5N5DHR3</accession>
<dbReference type="AlphaFoldDB" id="A0A5N5DHR3"/>
<sequence length="531" mass="56531">MKVVNPLPGGIAMLLGIFLIGFTLATPSEVNAVKINNDLAAALGNAKRTFIVTPTANNDKWGGAVFKQPPSGHFTAIQGSFTVPKISVPVDAPSQNGVNWEAAVQVGFGGTVGNDNNYWIQVGVLLSIQPSGTATYRAFHVWHPKSDPVFDDVELTIHEGDAITLRVESYSATDGVAIVENHTTGTGVHKILTAPPGAPPLLGQHAEWFISEPIDNKLTDFGNVTFTDAIAYTSDDKNFGPGEGGALVATISDDGRPMTETIVRGHELTIAYLPYTQEEHRISEKRAADPNRPGGSAGATFYQPFAGDYKAIEGTFIVPRPSLPAHDTNEDLNYTAAVTVSIGGSVQEKDSLAAVGVKLIINSEGDQAIWYKPFWTWGNTDYSFDNDFSVSEGDVLAVRLELDNATSGRASIKNNGNINSGSGKKEAMATIPRNPSTDLPVQGFHAGWTVTDRYEGDLPAPFPDFGTVDFTHTAVETVNGTKVGPGDAEGDYLTAQLIYSPEGVAMAAVVLDTNLVGITYKPLSKDQAHVE</sequence>
<evidence type="ECO:0000313" key="3">
    <source>
        <dbReference type="Proteomes" id="UP000325902"/>
    </source>
</evidence>
<keyword evidence="1" id="KW-0732">Signal</keyword>
<evidence type="ECO:0008006" key="4">
    <source>
        <dbReference type="Google" id="ProtNLM"/>
    </source>
</evidence>
<dbReference type="SUPFAM" id="SSF49899">
    <property type="entry name" value="Concanavalin A-like lectins/glucanases"/>
    <property type="match status" value="2"/>
</dbReference>
<gene>
    <name evidence="2" type="ORF">DBV05_g4015</name>
</gene>
<dbReference type="InterPro" id="IPR013320">
    <property type="entry name" value="ConA-like_dom_sf"/>
</dbReference>
<feature type="signal peptide" evidence="1">
    <location>
        <begin position="1"/>
        <end position="25"/>
    </location>
</feature>